<accession>A0A6A6AM66</accession>
<dbReference type="EMBL" id="ML977500">
    <property type="protein sequence ID" value="KAF2133029.1"/>
    <property type="molecule type" value="Genomic_DNA"/>
</dbReference>
<dbReference type="Proteomes" id="UP000799771">
    <property type="component" value="Unassembled WGS sequence"/>
</dbReference>
<protein>
    <submittedName>
        <fullName evidence="1">Uncharacterized protein</fullName>
    </submittedName>
</protein>
<reference evidence="1" key="1">
    <citation type="journal article" date="2020" name="Stud. Mycol.">
        <title>101 Dothideomycetes genomes: a test case for predicting lifestyles and emergence of pathogens.</title>
        <authorList>
            <person name="Haridas S."/>
            <person name="Albert R."/>
            <person name="Binder M."/>
            <person name="Bloem J."/>
            <person name="Labutti K."/>
            <person name="Salamov A."/>
            <person name="Andreopoulos B."/>
            <person name="Baker S."/>
            <person name="Barry K."/>
            <person name="Bills G."/>
            <person name="Bluhm B."/>
            <person name="Cannon C."/>
            <person name="Castanera R."/>
            <person name="Culley D."/>
            <person name="Daum C."/>
            <person name="Ezra D."/>
            <person name="Gonzalez J."/>
            <person name="Henrissat B."/>
            <person name="Kuo A."/>
            <person name="Liang C."/>
            <person name="Lipzen A."/>
            <person name="Lutzoni F."/>
            <person name="Magnuson J."/>
            <person name="Mondo S."/>
            <person name="Nolan M."/>
            <person name="Ohm R."/>
            <person name="Pangilinan J."/>
            <person name="Park H.-J."/>
            <person name="Ramirez L."/>
            <person name="Alfaro M."/>
            <person name="Sun H."/>
            <person name="Tritt A."/>
            <person name="Yoshinaga Y."/>
            <person name="Zwiers L.-H."/>
            <person name="Turgeon B."/>
            <person name="Goodwin S."/>
            <person name="Spatafora J."/>
            <person name="Crous P."/>
            <person name="Grigoriev I."/>
        </authorList>
    </citation>
    <scope>NUCLEOTIDE SEQUENCE</scope>
    <source>
        <strain evidence="1">CBS 119687</strain>
    </source>
</reference>
<keyword evidence="2" id="KW-1185">Reference proteome</keyword>
<evidence type="ECO:0000313" key="2">
    <source>
        <dbReference type="Proteomes" id="UP000799771"/>
    </source>
</evidence>
<organism evidence="1 2">
    <name type="scientific">Dothidotthia symphoricarpi CBS 119687</name>
    <dbReference type="NCBI Taxonomy" id="1392245"/>
    <lineage>
        <taxon>Eukaryota</taxon>
        <taxon>Fungi</taxon>
        <taxon>Dikarya</taxon>
        <taxon>Ascomycota</taxon>
        <taxon>Pezizomycotina</taxon>
        <taxon>Dothideomycetes</taxon>
        <taxon>Pleosporomycetidae</taxon>
        <taxon>Pleosporales</taxon>
        <taxon>Dothidotthiaceae</taxon>
        <taxon>Dothidotthia</taxon>
    </lineage>
</organism>
<proteinExistence type="predicted"/>
<evidence type="ECO:0000313" key="1">
    <source>
        <dbReference type="EMBL" id="KAF2133029.1"/>
    </source>
</evidence>
<dbReference type="OrthoDB" id="5430750at2759"/>
<gene>
    <name evidence="1" type="ORF">P153DRAFT_382654</name>
</gene>
<dbReference type="AlphaFoldDB" id="A0A6A6AM66"/>
<name>A0A6A6AM66_9PLEO</name>
<dbReference type="GeneID" id="54410599"/>
<dbReference type="RefSeq" id="XP_033527416.1">
    <property type="nucleotide sequence ID" value="XM_033670167.1"/>
</dbReference>
<sequence>MLYLPSNGQDSKLRIITKSPESANIQHKERWLHFATEAIYFEDFERLALNLTFEHHADWVPVVMYLLDDIKDNHECSPAYGSYIRPGTVVRCDGTERHHRDKPDVSATFISFPFFDVGEGKPLDVPIEDSLHLIRSLFQQFYPQELTYDRDDDQQFRRFRQAKPCQYLRTPQLWILALNSTTIITCGPTSFAHMFGDFVEIIAENSLLTTGPSLIYVTDFYKRVTHLPSDQCRSFLALRQSIQEKCFSKTNDHIDNCLLYLGESKAELDPG</sequence>